<dbReference type="Gene3D" id="3.40.710.10">
    <property type="entry name" value="DD-peptidase/beta-lactamase superfamily"/>
    <property type="match status" value="1"/>
</dbReference>
<dbReference type="RefSeq" id="WP_185272646.1">
    <property type="nucleotide sequence ID" value="NZ_CP055156.1"/>
</dbReference>
<dbReference type="InterPro" id="IPR050491">
    <property type="entry name" value="AmpC-like"/>
</dbReference>
<sequence>MKSGKWVLLALVLFLASCQKEDNEIVAPQTNLRQSYLSAFKFLKAFNPQLSQDLVGQISSEKISVSVPTGLAFNKLIASFTNAPDTKVYINNTEQVSGETENDFSNPVLYKIIAPNGSANYVNLELSPVFPEMDQAMEKLLQQYQIPGISLAIVKNEKLVFAKSYGYANLETKQPVDNQSLFRIASISKPVTVVAILKLVQDGKLKLTDKVFGANGILGNDYGTAPANSNVSAITVQDLLEHKSGWINQPNDPIVANPTYSYKELIAEVVQTRPLTYTPGSTYYYSNFGYCVLGRIIEKVSGKTYSAFVQSEILQPLNIIDMRIAGNSPQQNALNEVTYYQPDDNPYAYNISRMDANGGWLASATDLMRLMVHIDRNNQKSDIISKDLLNQTYMGYFNWSHTGSLPGTSTLLTRLDDEYSFAILANTRNNTQPFQITEAFESTVKNQTLLKTDWPEIDLFTNNPANAQ</sequence>
<evidence type="ECO:0000313" key="2">
    <source>
        <dbReference type="EMBL" id="QNF31863.1"/>
    </source>
</evidence>
<evidence type="ECO:0000259" key="1">
    <source>
        <dbReference type="Pfam" id="PF00144"/>
    </source>
</evidence>
<dbReference type="EMBL" id="CP055156">
    <property type="protein sequence ID" value="QNF31863.1"/>
    <property type="molecule type" value="Genomic_DNA"/>
</dbReference>
<dbReference type="Proteomes" id="UP000515237">
    <property type="component" value="Chromosome"/>
</dbReference>
<reference evidence="2 3" key="1">
    <citation type="journal article" date="2018" name="Int. J. Syst. Evol. Microbiol.">
        <title>Adhaeribacter swui sp. nov., isolated from wet mud.</title>
        <authorList>
            <person name="Kim D.U."/>
            <person name="Kim K.W."/>
            <person name="Kang M.S."/>
            <person name="Kim J.Y."/>
            <person name="Jang J.H."/>
            <person name="Kim M.K."/>
        </authorList>
    </citation>
    <scope>NUCLEOTIDE SEQUENCE [LARGE SCALE GENOMIC DNA]</scope>
    <source>
        <strain evidence="2 3">KCTC 52873</strain>
    </source>
</reference>
<dbReference type="SUPFAM" id="SSF56601">
    <property type="entry name" value="beta-lactamase/transpeptidase-like"/>
    <property type="match status" value="1"/>
</dbReference>
<dbReference type="AlphaFoldDB" id="A0A7G7G3X9"/>
<protein>
    <submittedName>
        <fullName evidence="2">Beta-lactamase family protein</fullName>
    </submittedName>
</protein>
<dbReference type="InterPro" id="IPR001466">
    <property type="entry name" value="Beta-lactam-related"/>
</dbReference>
<name>A0A7G7G3X9_9BACT</name>
<dbReference type="Gene3D" id="2.60.40.2340">
    <property type="match status" value="1"/>
</dbReference>
<dbReference type="KEGG" id="aswu:HUW51_03680"/>
<proteinExistence type="predicted"/>
<dbReference type="PANTHER" id="PTHR46825">
    <property type="entry name" value="D-ALANYL-D-ALANINE-CARBOXYPEPTIDASE/ENDOPEPTIDASE AMPH"/>
    <property type="match status" value="1"/>
</dbReference>
<organism evidence="2 3">
    <name type="scientific">Adhaeribacter swui</name>
    <dbReference type="NCBI Taxonomy" id="2086471"/>
    <lineage>
        <taxon>Bacteria</taxon>
        <taxon>Pseudomonadati</taxon>
        <taxon>Bacteroidota</taxon>
        <taxon>Cytophagia</taxon>
        <taxon>Cytophagales</taxon>
        <taxon>Hymenobacteraceae</taxon>
        <taxon>Adhaeribacter</taxon>
    </lineage>
</organism>
<dbReference type="Pfam" id="PF00144">
    <property type="entry name" value="Beta-lactamase"/>
    <property type="match status" value="1"/>
</dbReference>
<keyword evidence="3" id="KW-1185">Reference proteome</keyword>
<gene>
    <name evidence="2" type="ORF">HUW51_03680</name>
</gene>
<feature type="domain" description="Beta-lactamase-related" evidence="1">
    <location>
        <begin position="134"/>
        <end position="431"/>
    </location>
</feature>
<dbReference type="PANTHER" id="PTHR46825:SF9">
    <property type="entry name" value="BETA-LACTAMASE-RELATED DOMAIN-CONTAINING PROTEIN"/>
    <property type="match status" value="1"/>
</dbReference>
<accession>A0A7G7G3X9</accession>
<dbReference type="PROSITE" id="PS51257">
    <property type="entry name" value="PROKAR_LIPOPROTEIN"/>
    <property type="match status" value="1"/>
</dbReference>
<evidence type="ECO:0000313" key="3">
    <source>
        <dbReference type="Proteomes" id="UP000515237"/>
    </source>
</evidence>
<dbReference type="InterPro" id="IPR012338">
    <property type="entry name" value="Beta-lactam/transpept-like"/>
</dbReference>